<proteinExistence type="predicted"/>
<sequence>MKQFMEPGVLHSLPKLSYPARISDRIRNSCPMQLTCNLHFYIAHLQHYFNVVTLERHIPDHERYLSQTTMNKS</sequence>
<evidence type="ECO:0000313" key="2">
    <source>
        <dbReference type="Proteomes" id="UP000054783"/>
    </source>
</evidence>
<gene>
    <name evidence="1" type="ORF">T12_1064</name>
</gene>
<dbReference type="Proteomes" id="UP000054783">
    <property type="component" value="Unassembled WGS sequence"/>
</dbReference>
<evidence type="ECO:0000313" key="1">
    <source>
        <dbReference type="EMBL" id="KRY08175.1"/>
    </source>
</evidence>
<organism evidence="1 2">
    <name type="scientific">Trichinella patagoniensis</name>
    <dbReference type="NCBI Taxonomy" id="990121"/>
    <lineage>
        <taxon>Eukaryota</taxon>
        <taxon>Metazoa</taxon>
        <taxon>Ecdysozoa</taxon>
        <taxon>Nematoda</taxon>
        <taxon>Enoplea</taxon>
        <taxon>Dorylaimia</taxon>
        <taxon>Trichinellida</taxon>
        <taxon>Trichinellidae</taxon>
        <taxon>Trichinella</taxon>
    </lineage>
</organism>
<dbReference type="AlphaFoldDB" id="A0A0V0Z6U6"/>
<keyword evidence="2" id="KW-1185">Reference proteome</keyword>
<dbReference type="EMBL" id="JYDQ01000358">
    <property type="protein sequence ID" value="KRY08175.1"/>
    <property type="molecule type" value="Genomic_DNA"/>
</dbReference>
<protein>
    <submittedName>
        <fullName evidence="1">Uncharacterized protein</fullName>
    </submittedName>
</protein>
<comment type="caution">
    <text evidence="1">The sequence shown here is derived from an EMBL/GenBank/DDBJ whole genome shotgun (WGS) entry which is preliminary data.</text>
</comment>
<accession>A0A0V0Z6U6</accession>
<reference evidence="1 2" key="1">
    <citation type="submission" date="2015-01" db="EMBL/GenBank/DDBJ databases">
        <title>Evolution of Trichinella species and genotypes.</title>
        <authorList>
            <person name="Korhonen P.K."/>
            <person name="Edoardo P."/>
            <person name="Giuseppe L.R."/>
            <person name="Gasser R.B."/>
        </authorList>
    </citation>
    <scope>NUCLEOTIDE SEQUENCE [LARGE SCALE GENOMIC DNA]</scope>
    <source>
        <strain evidence="1">ISS2496</strain>
    </source>
</reference>
<name>A0A0V0Z6U6_9BILA</name>